<accession>A0ABW6K4T0</accession>
<name>A0ABW6K4T0_9BACI</name>
<evidence type="ECO:0008006" key="3">
    <source>
        <dbReference type="Google" id="ProtNLM"/>
    </source>
</evidence>
<proteinExistence type="predicted"/>
<reference evidence="1 2" key="1">
    <citation type="submission" date="2024-08" db="EMBL/GenBank/DDBJ databases">
        <title>Two novel Cytobacillus novel species.</title>
        <authorList>
            <person name="Liu G."/>
        </authorList>
    </citation>
    <scope>NUCLEOTIDE SEQUENCE [LARGE SCALE GENOMIC DNA]</scope>
    <source>
        <strain evidence="1 2">FJAT-53684</strain>
    </source>
</reference>
<organism evidence="1 2">
    <name type="scientific">Cytobacillus mangrovibacter</name>
    <dbReference type="NCBI Taxonomy" id="3299024"/>
    <lineage>
        <taxon>Bacteria</taxon>
        <taxon>Bacillati</taxon>
        <taxon>Bacillota</taxon>
        <taxon>Bacilli</taxon>
        <taxon>Bacillales</taxon>
        <taxon>Bacillaceae</taxon>
        <taxon>Cytobacillus</taxon>
    </lineage>
</organism>
<comment type="caution">
    <text evidence="1">The sequence shown here is derived from an EMBL/GenBank/DDBJ whole genome shotgun (WGS) entry which is preliminary data.</text>
</comment>
<sequence>MLEEKAKEKNEKILEQIMIHLATNNRSLQEEDYKELMNSLTQSLDKKTNETFNREKFEELRLMTNMGANKS</sequence>
<evidence type="ECO:0000313" key="1">
    <source>
        <dbReference type="EMBL" id="MFE8697983.1"/>
    </source>
</evidence>
<protein>
    <recommendedName>
        <fullName evidence="3">IDEAL domain-containing protein</fullName>
    </recommendedName>
</protein>
<keyword evidence="2" id="KW-1185">Reference proteome</keyword>
<dbReference type="Proteomes" id="UP001601058">
    <property type="component" value="Unassembled WGS sequence"/>
</dbReference>
<dbReference type="EMBL" id="JBIACJ010000009">
    <property type="protein sequence ID" value="MFE8697983.1"/>
    <property type="molecule type" value="Genomic_DNA"/>
</dbReference>
<dbReference type="RefSeq" id="WP_389221941.1">
    <property type="nucleotide sequence ID" value="NZ_JBIACJ010000009.1"/>
</dbReference>
<evidence type="ECO:0000313" key="2">
    <source>
        <dbReference type="Proteomes" id="UP001601058"/>
    </source>
</evidence>
<gene>
    <name evidence="1" type="ORF">ACFYKT_16700</name>
</gene>